<dbReference type="Proteomes" id="UP000826462">
    <property type="component" value="Chromosome 1"/>
</dbReference>
<dbReference type="HAMAP" id="MF_00970">
    <property type="entry name" value="RNase_E"/>
    <property type="match status" value="1"/>
</dbReference>
<protein>
    <recommendedName>
        <fullName evidence="15">Ribonuclease E</fullName>
        <shortName evidence="15">RNase E</shortName>
        <ecNumber evidence="15">3.1.26.12</ecNumber>
    </recommendedName>
</protein>
<evidence type="ECO:0000256" key="16">
    <source>
        <dbReference type="SAM" id="MobiDB-lite"/>
    </source>
</evidence>
<dbReference type="InterPro" id="IPR012340">
    <property type="entry name" value="NA-bd_OB-fold"/>
</dbReference>
<dbReference type="EC" id="3.1.26.12" evidence="15"/>
<keyword evidence="14 15" id="KW-0472">Membrane</keyword>
<feature type="compositionally biased region" description="Basic residues" evidence="16">
    <location>
        <begin position="804"/>
        <end position="814"/>
    </location>
</feature>
<feature type="compositionally biased region" description="Low complexity" evidence="16">
    <location>
        <begin position="769"/>
        <end position="783"/>
    </location>
</feature>
<feature type="region of interest" description="Disordered" evidence="16">
    <location>
        <begin position="584"/>
        <end position="860"/>
    </location>
</feature>
<feature type="region of interest" description="Disordered" evidence="16">
    <location>
        <begin position="511"/>
        <end position="549"/>
    </location>
</feature>
<dbReference type="PANTHER" id="PTHR30001">
    <property type="entry name" value="RIBONUCLEASE"/>
    <property type="match status" value="1"/>
</dbReference>
<comment type="similarity">
    <text evidence="15">Belongs to the RNase E/G family. RNase E subfamily.</text>
</comment>
<feature type="domain" description="S1 motif" evidence="17">
    <location>
        <begin position="39"/>
        <end position="118"/>
    </location>
</feature>
<dbReference type="PANTHER" id="PTHR30001:SF1">
    <property type="entry name" value="RIBONUCLEASE E_G-LIKE PROTEIN, CHLOROPLASTIC"/>
    <property type="match status" value="1"/>
</dbReference>
<feature type="region of interest" description="Required for zinc-mediated homotetramerization and catalytic activity" evidence="15">
    <location>
        <begin position="404"/>
        <end position="407"/>
    </location>
</feature>
<dbReference type="InterPro" id="IPR028878">
    <property type="entry name" value="RNase_E"/>
</dbReference>
<keyword evidence="4 15" id="KW-0997">Cell inner membrane</keyword>
<feature type="region of interest" description="Disordered" evidence="16">
    <location>
        <begin position="1146"/>
        <end position="1184"/>
    </location>
</feature>
<proteinExistence type="inferred from homology"/>
<keyword evidence="5 15" id="KW-0698">rRNA processing</keyword>
<accession>A0ABX8USQ7</accession>
<reference evidence="18 19" key="1">
    <citation type="submission" date="2021-07" db="EMBL/GenBank/DDBJ databases">
        <title>Paraburkholderia edwinii protects Aspergillus sp. from phenazines by acting as a toxin sponge.</title>
        <authorList>
            <person name="Dahlstrom K.M."/>
            <person name="Newman D.K."/>
        </authorList>
    </citation>
    <scope>NUCLEOTIDE SEQUENCE [LARGE SCALE GENOMIC DNA]</scope>
    <source>
        <strain evidence="18 19">Pe01</strain>
    </source>
</reference>
<keyword evidence="10 15" id="KW-0255">Endonuclease</keyword>
<evidence type="ECO:0000256" key="12">
    <source>
        <dbReference type="ARBA" id="ARBA00022842"/>
    </source>
</evidence>
<evidence type="ECO:0000313" key="18">
    <source>
        <dbReference type="EMBL" id="QYD70029.1"/>
    </source>
</evidence>
<keyword evidence="13 15" id="KW-0694">RNA-binding</keyword>
<evidence type="ECO:0000313" key="19">
    <source>
        <dbReference type="Proteomes" id="UP000826462"/>
    </source>
</evidence>
<keyword evidence="12 15" id="KW-0460">Magnesium</keyword>
<sequence>MKRMLFNATQQEELRVAIVDGQKLIDIDIETAGREQRKGNIYKGIVTRIEPSLEACFVNYGEDRHGFLPFKEVARQYFRDGVEMRSARIQDALKEGQELIVQVEKEERGNKGAALTTFISLAGRYLVLMPNNPRGGGVSRRIEGDDRQELRETMAQLQLPEGMSIIARTAGIGRSAEELQWDLNYLMQLWRAIEAASQSGQSGTPMLIYLESSLVIRAIRDYFQPDIGEILIDTTEIHDQARAFMDIVMPDNVSKVKRYHDDVPLFSRFQIEHQIETAYSRTVPLPSGGAIVIDHTEALVAIDVNSARATKGADIEETAARTNLEAADEVARQLRLRDLGGLIVIDFIDMESAKSQREVEQRLKDALKHDRARVQMGKISRFGLMELSRQRLRPALSEGSHVTCPRCNGTGHIRDTESSALQVLRIIQEEAMKENTAAIHCQVPVEVTAFLLNEKRSEINKIESRFKVAVVLVPNKHLDTPHYKLERLRHDDARLDDPRASWKMAEEAARELESETGYSKRTEEVKPKQEAAVKGITPEKPAPSAPVRTAAATPAPVAVTPASGGFIGWLKGLFGMQPAAPVAQPATAEKAARPARGERAERGERTGERSGERGGDRNRRGGAARDKVTRGEGAAAGGRQGQQPRREEREPREARETRGGREGREGRDGRGEGREGREPREGRERENRDNRSDNRGDNRGESREGREPRENRVERAERGQDRAAERADTAEAGARGERQERGERRERPDRVERGERRRQQQENVDALSQTEAQAADTAAQAEANLTGGALPTEQEAARDGEERRRRRRGRRGGRREREEEGVNVNTAADVAEAEGDGASVPAEAPVRAPEHAGRHEAQQPVETAVEVVVAAVATQTHVITELQPADETPPLAAEKAATVQHVEPVTGQQAPVASEPAATQVQTQFQPSPAQAPVEAAYAPAHAAVQQPAQQPAQAPAQAPARAPASHPEAAPAVAFDASSAAPQHADAAPATATPAPAPAVQAAVEPSSAAVTQPDAQPATAATPAHVEPAVQQPAAPAYAPAYAPAPQPVEAPRTERFEAAEPAKTTAEPAPVAAATPAPVAASAAAPSPATAAAHEQPSAAPQAAARANGTHAAAGASPQALQSMLEGVGLVWVNTDADKLHAAQQAAAQVVPPARAPRERKPLPPVDTAPMQQVETAKHSQ</sequence>
<evidence type="ECO:0000256" key="4">
    <source>
        <dbReference type="ARBA" id="ARBA00022519"/>
    </source>
</evidence>
<evidence type="ECO:0000256" key="11">
    <source>
        <dbReference type="ARBA" id="ARBA00022801"/>
    </source>
</evidence>
<evidence type="ECO:0000256" key="6">
    <source>
        <dbReference type="ARBA" id="ARBA00022694"/>
    </source>
</evidence>
<dbReference type="InterPro" id="IPR019307">
    <property type="entry name" value="RNA-bd_AU-1/RNase_E/G"/>
</dbReference>
<feature type="compositionally biased region" description="Basic and acidic residues" evidence="16">
    <location>
        <begin position="644"/>
        <end position="760"/>
    </location>
</feature>
<dbReference type="Gene3D" id="3.40.1260.20">
    <property type="entry name" value="Ribonuclease E, catalytic domain"/>
    <property type="match status" value="1"/>
</dbReference>
<evidence type="ECO:0000256" key="1">
    <source>
        <dbReference type="ARBA" id="ARBA00005663"/>
    </source>
</evidence>
<comment type="cofactor">
    <cofactor evidence="15">
        <name>Zn(2+)</name>
        <dbReference type="ChEBI" id="CHEBI:29105"/>
    </cofactor>
    <text evidence="15">Binds 2 Zn(2+) ions per homotetramer.</text>
</comment>
<evidence type="ECO:0000256" key="9">
    <source>
        <dbReference type="ARBA" id="ARBA00022730"/>
    </source>
</evidence>
<feature type="binding site" evidence="15">
    <location>
        <position position="404"/>
    </location>
    <ligand>
        <name>Zn(2+)</name>
        <dbReference type="ChEBI" id="CHEBI:29105"/>
        <note>ligand shared between dimeric partners</note>
    </ligand>
</feature>
<keyword evidence="2 15" id="KW-1003">Cell membrane</keyword>
<keyword evidence="19" id="KW-1185">Reference proteome</keyword>
<dbReference type="CDD" id="cd04453">
    <property type="entry name" value="S1_RNase_E"/>
    <property type="match status" value="1"/>
</dbReference>
<evidence type="ECO:0000256" key="10">
    <source>
        <dbReference type="ARBA" id="ARBA00022759"/>
    </source>
</evidence>
<keyword evidence="3 15" id="KW-0963">Cytoplasm</keyword>
<dbReference type="Pfam" id="PF10150">
    <property type="entry name" value="RNase_E_G"/>
    <property type="match status" value="1"/>
</dbReference>
<evidence type="ECO:0000256" key="8">
    <source>
        <dbReference type="ARBA" id="ARBA00022723"/>
    </source>
</evidence>
<feature type="compositionally biased region" description="Low complexity" evidence="16">
    <location>
        <begin position="1146"/>
        <end position="1156"/>
    </location>
</feature>
<evidence type="ECO:0000256" key="15">
    <source>
        <dbReference type="HAMAP-Rule" id="MF_00970"/>
    </source>
</evidence>
<keyword evidence="6 15" id="KW-0819">tRNA processing</keyword>
<dbReference type="PROSITE" id="PS50126">
    <property type="entry name" value="S1"/>
    <property type="match status" value="1"/>
</dbReference>
<evidence type="ECO:0000256" key="5">
    <source>
        <dbReference type="ARBA" id="ARBA00022552"/>
    </source>
</evidence>
<feature type="compositionally biased region" description="Basic and acidic residues" evidence="16">
    <location>
        <begin position="848"/>
        <end position="857"/>
    </location>
</feature>
<keyword evidence="15" id="KW-0862">Zinc</keyword>
<comment type="similarity">
    <text evidence="1">Belongs to the RNase E/G family. RNase G subfamily.</text>
</comment>
<dbReference type="NCBIfam" id="TIGR00757">
    <property type="entry name" value="RNaseEG"/>
    <property type="match status" value="1"/>
</dbReference>
<feature type="binding site" evidence="15">
    <location>
        <position position="407"/>
    </location>
    <ligand>
        <name>Zn(2+)</name>
        <dbReference type="ChEBI" id="CHEBI:29105"/>
        <note>ligand shared between dimeric partners</note>
    </ligand>
</feature>
<feature type="region of interest" description="Disordered" evidence="16">
    <location>
        <begin position="1061"/>
        <end position="1118"/>
    </location>
</feature>
<dbReference type="SMART" id="SM00316">
    <property type="entry name" value="S1"/>
    <property type="match status" value="1"/>
</dbReference>
<evidence type="ECO:0000256" key="3">
    <source>
        <dbReference type="ARBA" id="ARBA00022490"/>
    </source>
</evidence>
<feature type="compositionally biased region" description="Basic and acidic residues" evidence="16">
    <location>
        <begin position="590"/>
        <end position="630"/>
    </location>
</feature>
<evidence type="ECO:0000256" key="7">
    <source>
        <dbReference type="ARBA" id="ARBA00022722"/>
    </source>
</evidence>
<dbReference type="EMBL" id="CP080095">
    <property type="protein sequence ID" value="QYD70029.1"/>
    <property type="molecule type" value="Genomic_DNA"/>
</dbReference>
<keyword evidence="7 15" id="KW-0540">Nuclease</keyword>
<evidence type="ECO:0000256" key="14">
    <source>
        <dbReference type="ARBA" id="ARBA00023136"/>
    </source>
</evidence>
<dbReference type="InterPro" id="IPR004659">
    <property type="entry name" value="RNase_E/G"/>
</dbReference>
<dbReference type="InterPro" id="IPR003029">
    <property type="entry name" value="S1_domain"/>
</dbReference>
<evidence type="ECO:0000256" key="13">
    <source>
        <dbReference type="ARBA" id="ARBA00022884"/>
    </source>
</evidence>
<feature type="region of interest" description="Disordered" evidence="16">
    <location>
        <begin position="924"/>
        <end position="1035"/>
    </location>
</feature>
<keyword evidence="8 15" id="KW-0479">Metal-binding</keyword>
<feature type="compositionally biased region" description="Basic and acidic residues" evidence="16">
    <location>
        <begin position="511"/>
        <end position="531"/>
    </location>
</feature>
<comment type="subunit">
    <text evidence="15">Homotetramer formed by a dimer of dimers.</text>
</comment>
<comment type="subcellular location">
    <subcellularLocation>
        <location evidence="15">Cytoplasm</location>
    </subcellularLocation>
    <subcellularLocation>
        <location evidence="15">Cell inner membrane</location>
        <topology evidence="15">Peripheral membrane protein</topology>
        <orientation evidence="15">Cytoplasmic side</orientation>
    </subcellularLocation>
</comment>
<gene>
    <name evidence="15" type="primary">rne</name>
    <name evidence="18" type="ORF">KZJ38_06835</name>
</gene>
<feature type="compositionally biased region" description="Low complexity" evidence="16">
    <location>
        <begin position="1064"/>
        <end position="1118"/>
    </location>
</feature>
<dbReference type="Pfam" id="PF00575">
    <property type="entry name" value="S1"/>
    <property type="match status" value="1"/>
</dbReference>
<organism evidence="18 19">
    <name type="scientific">Paraburkholderia edwinii</name>
    <dbReference type="NCBI Taxonomy" id="2861782"/>
    <lineage>
        <taxon>Bacteria</taxon>
        <taxon>Pseudomonadati</taxon>
        <taxon>Pseudomonadota</taxon>
        <taxon>Betaproteobacteria</taxon>
        <taxon>Burkholderiales</taxon>
        <taxon>Burkholderiaceae</taxon>
        <taxon>Paraburkholderia</taxon>
    </lineage>
</organism>
<name>A0ABX8USQ7_9BURK</name>
<dbReference type="Pfam" id="PF20833">
    <property type="entry name" value="RNase_E_G_Thio"/>
    <property type="match status" value="1"/>
</dbReference>
<keyword evidence="15" id="KW-0820">tRNA-binding</keyword>
<keyword evidence="9 15" id="KW-0699">rRNA-binding</keyword>
<dbReference type="SUPFAM" id="SSF50249">
    <property type="entry name" value="Nucleic acid-binding proteins"/>
    <property type="match status" value="1"/>
</dbReference>
<dbReference type="InterPro" id="IPR048583">
    <property type="entry name" value="RNase_E_G_thioredoxin-like"/>
</dbReference>
<feature type="compositionally biased region" description="Low complexity" evidence="16">
    <location>
        <begin position="929"/>
        <end position="1035"/>
    </location>
</feature>
<comment type="cofactor">
    <cofactor evidence="15">
        <name>Mg(2+)</name>
        <dbReference type="ChEBI" id="CHEBI:18420"/>
    </cofactor>
    <text evidence="15">Binds 1 Mg(2+) ion per subunit.</text>
</comment>
<comment type="function">
    <text evidence="15">Endoribonuclease that plays a central role in RNA processing and decay. Required for the maturation of 5S and 16S rRNAs and the majority of tRNAs. Also involved in the degradation of most mRNAs.</text>
</comment>
<comment type="catalytic activity">
    <reaction evidence="15">
        <text>Endonucleolytic cleavage of single-stranded RNA in A- and U-rich regions.</text>
        <dbReference type="EC" id="3.1.26.12"/>
    </reaction>
</comment>
<evidence type="ECO:0000256" key="2">
    <source>
        <dbReference type="ARBA" id="ARBA00022475"/>
    </source>
</evidence>
<feature type="binding site" evidence="15">
    <location>
        <position position="346"/>
    </location>
    <ligand>
        <name>Mg(2+)</name>
        <dbReference type="ChEBI" id="CHEBI:18420"/>
        <note>catalytic</note>
    </ligand>
</feature>
<evidence type="ECO:0000259" key="17">
    <source>
        <dbReference type="PROSITE" id="PS50126"/>
    </source>
</evidence>
<feature type="binding site" evidence="15">
    <location>
        <position position="303"/>
    </location>
    <ligand>
        <name>Mg(2+)</name>
        <dbReference type="ChEBI" id="CHEBI:18420"/>
        <note>catalytic</note>
    </ligand>
</feature>
<keyword evidence="11 15" id="KW-0378">Hydrolase</keyword>
<dbReference type="Gene3D" id="2.40.50.140">
    <property type="entry name" value="Nucleic acid-binding proteins"/>
    <property type="match status" value="1"/>
</dbReference>
<dbReference type="RefSeq" id="WP_219799358.1">
    <property type="nucleotide sequence ID" value="NZ_CP080095.1"/>
</dbReference>